<keyword evidence="2" id="KW-0732">Signal</keyword>
<feature type="signal peptide" evidence="2">
    <location>
        <begin position="1"/>
        <end position="19"/>
    </location>
</feature>
<keyword evidence="1" id="KW-0812">Transmembrane</keyword>
<keyword evidence="4" id="KW-1185">Reference proteome</keyword>
<keyword evidence="1" id="KW-0472">Membrane</keyword>
<evidence type="ECO:0000313" key="4">
    <source>
        <dbReference type="Proteomes" id="UP001278571"/>
    </source>
</evidence>
<dbReference type="Proteomes" id="UP001278571">
    <property type="component" value="Unassembled WGS sequence"/>
</dbReference>
<feature type="chain" id="PRO_5045568090" description="Integral membrane protein" evidence="2">
    <location>
        <begin position="20"/>
        <end position="56"/>
    </location>
</feature>
<keyword evidence="1" id="KW-1133">Transmembrane helix</keyword>
<evidence type="ECO:0000256" key="1">
    <source>
        <dbReference type="SAM" id="Phobius"/>
    </source>
</evidence>
<accession>A0ABU4K4A7</accession>
<evidence type="ECO:0000256" key="2">
    <source>
        <dbReference type="SAM" id="SignalP"/>
    </source>
</evidence>
<name>A0ABU4K4A7_9ACTN</name>
<reference evidence="3 4" key="1">
    <citation type="submission" date="2023-10" db="EMBL/GenBank/DDBJ databases">
        <authorList>
            <person name="Wang X.X."/>
        </authorList>
    </citation>
    <scope>NUCLEOTIDE SEQUENCE [LARGE SCALE GENOMIC DNA]</scope>
    <source>
        <strain evidence="3 4">NBRC 12816</strain>
    </source>
</reference>
<evidence type="ECO:0000313" key="3">
    <source>
        <dbReference type="EMBL" id="MDX2292572.1"/>
    </source>
</evidence>
<gene>
    <name evidence="3" type="ORF">R2363_10345</name>
</gene>
<protein>
    <recommendedName>
        <fullName evidence="5">Integral membrane protein</fullName>
    </recommendedName>
</protein>
<dbReference type="EMBL" id="JAWJZF010000310">
    <property type="protein sequence ID" value="MDX2292572.1"/>
    <property type="molecule type" value="Genomic_DNA"/>
</dbReference>
<proteinExistence type="predicted"/>
<dbReference type="RefSeq" id="WP_319009055.1">
    <property type="nucleotide sequence ID" value="NZ_JAWJZF010000310.1"/>
</dbReference>
<feature type="transmembrane region" description="Helical" evidence="1">
    <location>
        <begin position="29"/>
        <end position="50"/>
    </location>
</feature>
<evidence type="ECO:0008006" key="5">
    <source>
        <dbReference type="Google" id="ProtNLM"/>
    </source>
</evidence>
<sequence>MRFLAWLLLAVSVVANVYANTFAGYTGATHVVASVVTGAVVLGSAAVLWFTRRRAA</sequence>
<organism evidence="3 4">
    <name type="scientific">Streptomyces roseolus</name>
    <dbReference type="NCBI Taxonomy" id="67358"/>
    <lineage>
        <taxon>Bacteria</taxon>
        <taxon>Bacillati</taxon>
        <taxon>Actinomycetota</taxon>
        <taxon>Actinomycetes</taxon>
        <taxon>Kitasatosporales</taxon>
        <taxon>Streptomycetaceae</taxon>
        <taxon>Streptomyces</taxon>
    </lineage>
</organism>
<comment type="caution">
    <text evidence="3">The sequence shown here is derived from an EMBL/GenBank/DDBJ whole genome shotgun (WGS) entry which is preliminary data.</text>
</comment>